<reference evidence="1 2" key="1">
    <citation type="journal article" date="2019" name="Int. J. Syst. Evol. Microbiol.">
        <title>The Global Catalogue of Microorganisms (GCM) 10K type strain sequencing project: providing services to taxonomists for standard genome sequencing and annotation.</title>
        <authorList>
            <consortium name="The Broad Institute Genomics Platform"/>
            <consortium name="The Broad Institute Genome Sequencing Center for Infectious Disease"/>
            <person name="Wu L."/>
            <person name="Ma J."/>
        </authorList>
    </citation>
    <scope>NUCLEOTIDE SEQUENCE [LARGE SCALE GENOMIC DNA]</scope>
    <source>
        <strain evidence="1 2">GX26</strain>
    </source>
</reference>
<dbReference type="Proteomes" id="UP001596395">
    <property type="component" value="Unassembled WGS sequence"/>
</dbReference>
<evidence type="ECO:0000313" key="2">
    <source>
        <dbReference type="Proteomes" id="UP001596395"/>
    </source>
</evidence>
<keyword evidence="2" id="KW-1185">Reference proteome</keyword>
<accession>A0ABD5V7A4</accession>
<proteinExistence type="predicted"/>
<name>A0ABD5V7A4_9EURY</name>
<dbReference type="RefSeq" id="WP_336348454.1">
    <property type="nucleotide sequence ID" value="NZ_JAZAQL010000001.1"/>
</dbReference>
<sequence>MVGDGDDAFTLAIGTPEPTQYCLSAAKLRGVLSWFDVDDPEYEALPVARVEHPANEGLGAAHANDSWLLLDGHTRAVCALLAGERSLRVRDATSDDDVDLAVYRTCRDWCRERGVNSVRDLVGETWSAERYEDEWLGRCERELGGG</sequence>
<gene>
    <name evidence="1" type="ORF">ACFQGB_00965</name>
</gene>
<evidence type="ECO:0000313" key="1">
    <source>
        <dbReference type="EMBL" id="MFC6951419.1"/>
    </source>
</evidence>
<protein>
    <submittedName>
        <fullName evidence="1">Histone acetyltransferase</fullName>
    </submittedName>
</protein>
<dbReference type="EMBL" id="JBHSXN010000001">
    <property type="protein sequence ID" value="MFC6951419.1"/>
    <property type="molecule type" value="Genomic_DNA"/>
</dbReference>
<organism evidence="1 2">
    <name type="scientific">Halorubellus litoreus</name>
    <dbReference type="NCBI Taxonomy" id="755308"/>
    <lineage>
        <taxon>Archaea</taxon>
        <taxon>Methanobacteriati</taxon>
        <taxon>Methanobacteriota</taxon>
        <taxon>Stenosarchaea group</taxon>
        <taxon>Halobacteria</taxon>
        <taxon>Halobacteriales</taxon>
        <taxon>Halorubellaceae</taxon>
        <taxon>Halorubellus</taxon>
    </lineage>
</organism>
<comment type="caution">
    <text evidence="1">The sequence shown here is derived from an EMBL/GenBank/DDBJ whole genome shotgun (WGS) entry which is preliminary data.</text>
</comment>
<dbReference type="AlphaFoldDB" id="A0ABD5V7A4"/>